<evidence type="ECO:0008006" key="5">
    <source>
        <dbReference type="Google" id="ProtNLM"/>
    </source>
</evidence>
<name>D6Z0R2_DESAT</name>
<accession>D6Z0R2</accession>
<dbReference type="STRING" id="589865.DaAHT2_0585"/>
<sequence length="201" mass="23214">MTNTSKNRRALFAARASYCLNQPRRLLLAGAVFLLALLLAAPAAWADDEVYYTQVGMWADQGVRVMGTNYKRGTFIPVNSEVKINRVTRRAIEFTVPALSDQRIQLVNVPNHTQVNNQELQERTFGRQPVDLDRFNPEMLQFIRRGEVKPGMTRDEVIATRGYPPGHETPNLEMDQWRYWEHRFGTKLVRFEDGKVVEIIH</sequence>
<dbReference type="KEGG" id="dak:DaAHT2_0585"/>
<protein>
    <recommendedName>
        <fullName evidence="5">Outer membrane protein assembly factor BamE</fullName>
    </recommendedName>
</protein>
<dbReference type="InterPro" id="IPR006311">
    <property type="entry name" value="TAT_signal"/>
</dbReference>
<dbReference type="PROSITE" id="PS51318">
    <property type="entry name" value="TAT"/>
    <property type="match status" value="1"/>
</dbReference>
<dbReference type="Proteomes" id="UP000001508">
    <property type="component" value="Chromosome"/>
</dbReference>
<feature type="chain" id="PRO_5003091250" description="Outer membrane protein assembly factor BamE" evidence="2">
    <location>
        <begin position="47"/>
        <end position="201"/>
    </location>
</feature>
<evidence type="ECO:0000313" key="4">
    <source>
        <dbReference type="Proteomes" id="UP000001508"/>
    </source>
</evidence>
<dbReference type="HOGENOM" id="CLU_1358599_0_0_7"/>
<proteinExistence type="predicted"/>
<dbReference type="GO" id="GO:0051536">
    <property type="term" value="F:iron-sulfur cluster binding"/>
    <property type="evidence" value="ECO:0007669"/>
    <property type="project" value="UniProtKB-KW"/>
</dbReference>
<keyword evidence="4" id="KW-1185">Reference proteome</keyword>
<dbReference type="AlphaFoldDB" id="D6Z0R2"/>
<dbReference type="RefSeq" id="WP_013162822.1">
    <property type="nucleotide sequence ID" value="NC_014216.1"/>
</dbReference>
<feature type="signal peptide" evidence="2">
    <location>
        <begin position="1"/>
        <end position="46"/>
    </location>
</feature>
<organism evidence="3 4">
    <name type="scientific">Desulfurivibrio alkaliphilus (strain DSM 19089 / UNIQEM U267 / AHT2)</name>
    <dbReference type="NCBI Taxonomy" id="589865"/>
    <lineage>
        <taxon>Bacteria</taxon>
        <taxon>Pseudomonadati</taxon>
        <taxon>Thermodesulfobacteriota</taxon>
        <taxon>Desulfobulbia</taxon>
        <taxon>Desulfobulbales</taxon>
        <taxon>Desulfobulbaceae</taxon>
        <taxon>Desulfurivibrio</taxon>
    </lineage>
</organism>
<dbReference type="InParanoid" id="D6Z0R2"/>
<reference evidence="4" key="1">
    <citation type="submission" date="2010-02" db="EMBL/GenBank/DDBJ databases">
        <title>Complete sequence of Desulfurivibrio alkaliphilus AHT2.</title>
        <authorList>
            <consortium name="US DOE Joint Genome Institute"/>
            <person name="Pitluck S."/>
            <person name="Chertkov O."/>
            <person name="Detter J.C."/>
            <person name="Han C."/>
            <person name="Tapia R."/>
            <person name="Larimer F."/>
            <person name="Land M."/>
            <person name="Hauser L."/>
            <person name="Kyrpides N."/>
            <person name="Mikhailova N."/>
            <person name="Sorokin D.Y."/>
            <person name="Muyzer G."/>
            <person name="Woyke T."/>
        </authorList>
    </citation>
    <scope>NUCLEOTIDE SEQUENCE [LARGE SCALE GENOMIC DNA]</scope>
    <source>
        <strain evidence="4">DSM 19089 / UNIQEM U267 / AHT2</strain>
    </source>
</reference>
<dbReference type="eggNOG" id="COG2913">
    <property type="taxonomic scope" value="Bacteria"/>
</dbReference>
<keyword evidence="2" id="KW-0732">Signal</keyword>
<keyword evidence="1" id="KW-0408">Iron</keyword>
<evidence type="ECO:0000256" key="2">
    <source>
        <dbReference type="SAM" id="SignalP"/>
    </source>
</evidence>
<keyword evidence="1" id="KW-0479">Metal-binding</keyword>
<evidence type="ECO:0000313" key="3">
    <source>
        <dbReference type="EMBL" id="ADH85291.1"/>
    </source>
</evidence>
<dbReference type="EMBL" id="CP001940">
    <property type="protein sequence ID" value="ADH85291.1"/>
    <property type="molecule type" value="Genomic_DNA"/>
</dbReference>
<evidence type="ECO:0000256" key="1">
    <source>
        <dbReference type="ARBA" id="ARBA00023014"/>
    </source>
</evidence>
<dbReference type="OrthoDB" id="5405675at2"/>
<keyword evidence="1" id="KW-0411">Iron-sulfur</keyword>
<gene>
    <name evidence="3" type="ordered locus">DaAHT2_0585</name>
</gene>